<dbReference type="Proteomes" id="UP000430670">
    <property type="component" value="Unassembled WGS sequence"/>
</dbReference>
<name>A0A6I3SK28_HELMO</name>
<organism evidence="1 2">
    <name type="scientific">Heliobacterium mobile</name>
    <name type="common">Heliobacillus mobilis</name>
    <dbReference type="NCBI Taxonomy" id="28064"/>
    <lineage>
        <taxon>Bacteria</taxon>
        <taxon>Bacillati</taxon>
        <taxon>Bacillota</taxon>
        <taxon>Clostridia</taxon>
        <taxon>Eubacteriales</taxon>
        <taxon>Heliobacteriaceae</taxon>
        <taxon>Heliobacterium</taxon>
    </lineage>
</organism>
<evidence type="ECO:0000313" key="2">
    <source>
        <dbReference type="Proteomes" id="UP000430670"/>
    </source>
</evidence>
<reference evidence="1 2" key="1">
    <citation type="submission" date="2019-11" db="EMBL/GenBank/DDBJ databases">
        <title>Whole-genome sequence of a the green, strictly anaerobic photosynthetic bacterium Heliobacillus mobilis DSM 6151.</title>
        <authorList>
            <person name="Kyndt J.A."/>
            <person name="Meyer T.E."/>
        </authorList>
    </citation>
    <scope>NUCLEOTIDE SEQUENCE [LARGE SCALE GENOMIC DNA]</scope>
    <source>
        <strain evidence="1 2">DSM 6151</strain>
    </source>
</reference>
<dbReference type="EMBL" id="WNKU01000009">
    <property type="protein sequence ID" value="MTV49233.1"/>
    <property type="molecule type" value="Genomic_DNA"/>
</dbReference>
<dbReference type="RefSeq" id="WP_155476329.1">
    <property type="nucleotide sequence ID" value="NZ_WNKU01000009.1"/>
</dbReference>
<protein>
    <submittedName>
        <fullName evidence="1">Uncharacterized protein</fullName>
    </submittedName>
</protein>
<accession>A0A6I3SK28</accession>
<keyword evidence="2" id="KW-1185">Reference proteome</keyword>
<comment type="caution">
    <text evidence="1">The sequence shown here is derived from an EMBL/GenBank/DDBJ whole genome shotgun (WGS) entry which is preliminary data.</text>
</comment>
<evidence type="ECO:0000313" key="1">
    <source>
        <dbReference type="EMBL" id="MTV49233.1"/>
    </source>
</evidence>
<gene>
    <name evidence="1" type="ORF">GJ688_09610</name>
</gene>
<sequence length="72" mass="8441">MHYSIVKEGHFKDEDMRIWESQVKKEILMVDAEAKLSLTFLTSDHVKIYFSSGKSLEAFRQRLIEFGTCNNI</sequence>
<proteinExistence type="predicted"/>
<dbReference type="AlphaFoldDB" id="A0A6I3SK28"/>